<dbReference type="AlphaFoldDB" id="A0AAW2Q6D9"/>
<evidence type="ECO:0000313" key="1">
    <source>
        <dbReference type="EMBL" id="KAL0363364.1"/>
    </source>
</evidence>
<accession>A0AAW2Q6D9</accession>
<gene>
    <name evidence="1" type="ORF">Scaly_1291600</name>
</gene>
<reference evidence="1" key="1">
    <citation type="submission" date="2020-06" db="EMBL/GenBank/DDBJ databases">
        <authorList>
            <person name="Li T."/>
            <person name="Hu X."/>
            <person name="Zhang T."/>
            <person name="Song X."/>
            <person name="Zhang H."/>
            <person name="Dai N."/>
            <person name="Sheng W."/>
            <person name="Hou X."/>
            <person name="Wei L."/>
        </authorList>
    </citation>
    <scope>NUCLEOTIDE SEQUENCE</scope>
    <source>
        <strain evidence="1">KEN8</strain>
        <tissue evidence="1">Leaf</tissue>
    </source>
</reference>
<organism evidence="1">
    <name type="scientific">Sesamum calycinum</name>
    <dbReference type="NCBI Taxonomy" id="2727403"/>
    <lineage>
        <taxon>Eukaryota</taxon>
        <taxon>Viridiplantae</taxon>
        <taxon>Streptophyta</taxon>
        <taxon>Embryophyta</taxon>
        <taxon>Tracheophyta</taxon>
        <taxon>Spermatophyta</taxon>
        <taxon>Magnoliopsida</taxon>
        <taxon>eudicotyledons</taxon>
        <taxon>Gunneridae</taxon>
        <taxon>Pentapetalae</taxon>
        <taxon>asterids</taxon>
        <taxon>lamiids</taxon>
        <taxon>Lamiales</taxon>
        <taxon>Pedaliaceae</taxon>
        <taxon>Sesamum</taxon>
    </lineage>
</organism>
<reference evidence="1" key="2">
    <citation type="journal article" date="2024" name="Plant">
        <title>Genomic evolution and insights into agronomic trait innovations of Sesamum species.</title>
        <authorList>
            <person name="Miao H."/>
            <person name="Wang L."/>
            <person name="Qu L."/>
            <person name="Liu H."/>
            <person name="Sun Y."/>
            <person name="Le M."/>
            <person name="Wang Q."/>
            <person name="Wei S."/>
            <person name="Zheng Y."/>
            <person name="Lin W."/>
            <person name="Duan Y."/>
            <person name="Cao H."/>
            <person name="Xiong S."/>
            <person name="Wang X."/>
            <person name="Wei L."/>
            <person name="Li C."/>
            <person name="Ma Q."/>
            <person name="Ju M."/>
            <person name="Zhao R."/>
            <person name="Li G."/>
            <person name="Mu C."/>
            <person name="Tian Q."/>
            <person name="Mei H."/>
            <person name="Zhang T."/>
            <person name="Gao T."/>
            <person name="Zhang H."/>
        </authorList>
    </citation>
    <scope>NUCLEOTIDE SEQUENCE</scope>
    <source>
        <strain evidence="1">KEN8</strain>
    </source>
</reference>
<sequence>MDRIGILLFMTVTFDSGESNWLLYSVTGTVVEAPILSFYSLSYSTHAASHLHSFSVLEFGLPVMGIFLGHQNEIGNAMCMLYAGYRGCCDADDFIPGVRCNDNDLDL</sequence>
<protein>
    <submittedName>
        <fullName evidence="1">Uncharacterized protein</fullName>
    </submittedName>
</protein>
<comment type="caution">
    <text evidence="1">The sequence shown here is derived from an EMBL/GenBank/DDBJ whole genome shotgun (WGS) entry which is preliminary data.</text>
</comment>
<name>A0AAW2Q6D9_9LAMI</name>
<dbReference type="EMBL" id="JACGWM010000007">
    <property type="protein sequence ID" value="KAL0363364.1"/>
    <property type="molecule type" value="Genomic_DNA"/>
</dbReference>
<proteinExistence type="predicted"/>